<dbReference type="EMBL" id="CAKLPY010000001">
    <property type="protein sequence ID" value="CAH0994858.1"/>
    <property type="molecule type" value="Genomic_DNA"/>
</dbReference>
<gene>
    <name evidence="1" type="ORF">EMA8858_00970</name>
</gene>
<organism evidence="1 2">
    <name type="scientific">Emticicia aquatica</name>
    <dbReference type="NCBI Taxonomy" id="1681835"/>
    <lineage>
        <taxon>Bacteria</taxon>
        <taxon>Pseudomonadati</taxon>
        <taxon>Bacteroidota</taxon>
        <taxon>Cytophagia</taxon>
        <taxon>Cytophagales</taxon>
        <taxon>Leadbetterellaceae</taxon>
        <taxon>Emticicia</taxon>
    </lineage>
</organism>
<sequence>MRKIALITQIVVALSCFSCQENPEGVMLEYFKVANEVVNSDTIEVDYLHQHLSKRAKRMIDSLPLLMPYSLLSLTKKGTLAIAEIKDQQSITKDSVVLMLI</sequence>
<accession>A0ABM9AM52</accession>
<proteinExistence type="predicted"/>
<keyword evidence="2" id="KW-1185">Reference proteome</keyword>
<reference evidence="1" key="1">
    <citation type="submission" date="2021-12" db="EMBL/GenBank/DDBJ databases">
        <authorList>
            <person name="Rodrigo-Torres L."/>
            <person name="Arahal R. D."/>
            <person name="Lucena T."/>
        </authorList>
    </citation>
    <scope>NUCLEOTIDE SEQUENCE</scope>
    <source>
        <strain evidence="1">CECT 8858</strain>
    </source>
</reference>
<dbReference type="RefSeq" id="WP_238804999.1">
    <property type="nucleotide sequence ID" value="NZ_CAKLPY010000001.1"/>
</dbReference>
<dbReference type="PROSITE" id="PS51257">
    <property type="entry name" value="PROKAR_LIPOPROTEIN"/>
    <property type="match status" value="1"/>
</dbReference>
<evidence type="ECO:0000313" key="1">
    <source>
        <dbReference type="EMBL" id="CAH0994858.1"/>
    </source>
</evidence>
<protein>
    <recommendedName>
        <fullName evidence="3">Spi protease inhibitor domain-containing protein</fullName>
    </recommendedName>
</protein>
<comment type="caution">
    <text evidence="1">The sequence shown here is derived from an EMBL/GenBank/DDBJ whole genome shotgun (WGS) entry which is preliminary data.</text>
</comment>
<evidence type="ECO:0008006" key="3">
    <source>
        <dbReference type="Google" id="ProtNLM"/>
    </source>
</evidence>
<name>A0ABM9AM52_9BACT</name>
<dbReference type="Proteomes" id="UP000837932">
    <property type="component" value="Unassembled WGS sequence"/>
</dbReference>
<evidence type="ECO:0000313" key="2">
    <source>
        <dbReference type="Proteomes" id="UP000837932"/>
    </source>
</evidence>